<proteinExistence type="predicted"/>
<reference evidence="5" key="2">
    <citation type="submission" date="2013-04" db="EMBL/GenBank/DDBJ databases">
        <title>Bisphenol A degrading Sphingobium sp. strain BiD32.</title>
        <authorList>
            <person name="Nielsen J.L."/>
            <person name="Zhou N.A."/>
            <person name="Kjeldal H."/>
        </authorList>
    </citation>
    <scope>NUCLEOTIDE SEQUENCE [LARGE SCALE GENOMIC DNA]</scope>
    <source>
        <strain evidence="5">BiD32</strain>
    </source>
</reference>
<name>N1MS29_9SPHN</name>
<dbReference type="Pfam" id="PF08450">
    <property type="entry name" value="SGL"/>
    <property type="match status" value="1"/>
</dbReference>
<dbReference type="InterPro" id="IPR051262">
    <property type="entry name" value="SMP-30/CGR1_Lactonase"/>
</dbReference>
<keyword evidence="4" id="KW-0378">Hydrolase</keyword>
<dbReference type="EC" id="3.1.1.17" evidence="4"/>
<dbReference type="RefSeq" id="WP_006965815.1">
    <property type="nucleotide sequence ID" value="NZ_CAVK010000229.1"/>
</dbReference>
<evidence type="ECO:0000313" key="5">
    <source>
        <dbReference type="Proteomes" id="UP000013201"/>
    </source>
</evidence>
<feature type="binding site" evidence="2">
    <location>
        <position position="170"/>
    </location>
    <ligand>
        <name>a divalent metal cation</name>
        <dbReference type="ChEBI" id="CHEBI:60240"/>
    </ligand>
</feature>
<dbReference type="OrthoDB" id="30052at2"/>
<dbReference type="Proteomes" id="UP000013201">
    <property type="component" value="Unassembled WGS sequence"/>
</dbReference>
<keyword evidence="2" id="KW-0479">Metal-binding</keyword>
<organism evidence="4 5">
    <name type="scientific">Sphingobium indicum BiD32</name>
    <dbReference type="NCBI Taxonomy" id="1301087"/>
    <lineage>
        <taxon>Bacteria</taxon>
        <taxon>Pseudomonadati</taxon>
        <taxon>Pseudomonadota</taxon>
        <taxon>Alphaproteobacteria</taxon>
        <taxon>Sphingomonadales</taxon>
        <taxon>Sphingomonadaceae</taxon>
        <taxon>Sphingobium</taxon>
    </lineage>
</organism>
<dbReference type="InterPro" id="IPR013658">
    <property type="entry name" value="SGL"/>
</dbReference>
<dbReference type="InterPro" id="IPR005511">
    <property type="entry name" value="SMP-30"/>
</dbReference>
<dbReference type="Gene3D" id="2.120.10.30">
    <property type="entry name" value="TolB, C-terminal domain"/>
    <property type="match status" value="1"/>
</dbReference>
<comment type="cofactor">
    <cofactor evidence="2">
        <name>Zn(2+)</name>
        <dbReference type="ChEBI" id="CHEBI:29105"/>
    </cofactor>
    <text evidence="2">Binds 1 divalent metal cation per subunit.</text>
</comment>
<feature type="binding site" evidence="2">
    <location>
        <position position="121"/>
    </location>
    <ligand>
        <name>substrate</name>
    </ligand>
</feature>
<dbReference type="GO" id="GO:0046872">
    <property type="term" value="F:metal ion binding"/>
    <property type="evidence" value="ECO:0007669"/>
    <property type="project" value="UniProtKB-KW"/>
</dbReference>
<feature type="binding site" evidence="2">
    <location>
        <position position="228"/>
    </location>
    <ligand>
        <name>a divalent metal cation</name>
        <dbReference type="ChEBI" id="CHEBI:60240"/>
    </ligand>
</feature>
<keyword evidence="5" id="KW-1185">Reference proteome</keyword>
<dbReference type="PANTHER" id="PTHR47572">
    <property type="entry name" value="LIPOPROTEIN-RELATED"/>
    <property type="match status" value="1"/>
</dbReference>
<evidence type="ECO:0000259" key="3">
    <source>
        <dbReference type="Pfam" id="PF08450"/>
    </source>
</evidence>
<dbReference type="AlphaFoldDB" id="N1MS29"/>
<gene>
    <name evidence="4" type="ORF">EBBID32_41310</name>
</gene>
<dbReference type="EMBL" id="CAVK010000229">
    <property type="protein sequence ID" value="CCW19761.1"/>
    <property type="molecule type" value="Genomic_DNA"/>
</dbReference>
<protein>
    <submittedName>
        <fullName evidence="4">Gluconolactonase</fullName>
        <ecNumber evidence="4">3.1.1.17</ecNumber>
    </submittedName>
</protein>
<reference evidence="4 5" key="1">
    <citation type="submission" date="2013-03" db="EMBL/GenBank/DDBJ databases">
        <authorList>
            <person name="Le V."/>
        </authorList>
    </citation>
    <scope>NUCLEOTIDE SEQUENCE [LARGE SCALE GENOMIC DNA]</scope>
    <source>
        <strain evidence="4 5">BiD32</strain>
    </source>
</reference>
<dbReference type="SUPFAM" id="SSF63829">
    <property type="entry name" value="Calcium-dependent phosphotriesterase"/>
    <property type="match status" value="1"/>
</dbReference>
<sequence>MDYEIVTEGLAFPEGPVWLPDGSVVVVEIAGGCVTRVTPDGRRHVIAQTGGGPNGAALGPNETLFVCNNGGFEWHRVEGLTVPGHQPADYSGGRIEVVDVNTGKVERLYDSCDGRPLVGPNDLVFDNHGGFYFTDAGKIREDDADNGAVYYAKTDGSMIRRAAFPVNIPNGCGLSPDGKTLYVAQTLHRTLLSFAIAAPGEFIAETSLTSMFFAGSVVTTFPGRQALDSLAVAADGSVCVATLVERAGIATVDVKTGGISYREFPDLFTTNIAFGGDDMQNAWVTLSSSGRLLKTRWDRPGLKLAHYA</sequence>
<accession>N1MS29</accession>
<keyword evidence="2" id="KW-0862">Zinc</keyword>
<feature type="active site" description="Proton donor/acceptor" evidence="1">
    <location>
        <position position="228"/>
    </location>
</feature>
<dbReference type="InterPro" id="IPR011042">
    <property type="entry name" value="6-blade_b-propeller_TolB-like"/>
</dbReference>
<dbReference type="PRINTS" id="PR01790">
    <property type="entry name" value="SMP30FAMILY"/>
</dbReference>
<dbReference type="GO" id="GO:0004341">
    <property type="term" value="F:gluconolactonase activity"/>
    <property type="evidence" value="ECO:0007669"/>
    <property type="project" value="UniProtKB-EC"/>
</dbReference>
<evidence type="ECO:0000256" key="1">
    <source>
        <dbReference type="PIRSR" id="PIRSR605511-1"/>
    </source>
</evidence>
<comment type="caution">
    <text evidence="4">The sequence shown here is derived from an EMBL/GenBank/DDBJ whole genome shotgun (WGS) entry which is preliminary data.</text>
</comment>
<dbReference type="PANTHER" id="PTHR47572:SF5">
    <property type="entry name" value="BLR2277 PROTEIN"/>
    <property type="match status" value="1"/>
</dbReference>
<evidence type="ECO:0000256" key="2">
    <source>
        <dbReference type="PIRSR" id="PIRSR605511-2"/>
    </source>
</evidence>
<feature type="domain" description="SMP-30/Gluconolactonase/LRE-like region" evidence="3">
    <location>
        <begin position="12"/>
        <end position="287"/>
    </location>
</feature>
<evidence type="ECO:0000313" key="4">
    <source>
        <dbReference type="EMBL" id="CCW19761.1"/>
    </source>
</evidence>